<dbReference type="InterPro" id="IPR000914">
    <property type="entry name" value="SBP_5_dom"/>
</dbReference>
<organism evidence="7 8">
    <name type="scientific">Clostridium punense</name>
    <dbReference type="NCBI Taxonomy" id="1054297"/>
    <lineage>
        <taxon>Bacteria</taxon>
        <taxon>Bacillati</taxon>
        <taxon>Bacillota</taxon>
        <taxon>Clostridia</taxon>
        <taxon>Eubacteriales</taxon>
        <taxon>Clostridiaceae</taxon>
        <taxon>Clostridium</taxon>
    </lineage>
</organism>
<dbReference type="Gene3D" id="3.10.105.10">
    <property type="entry name" value="Dipeptide-binding Protein, Domain 3"/>
    <property type="match status" value="1"/>
</dbReference>
<evidence type="ECO:0000256" key="4">
    <source>
        <dbReference type="ARBA" id="ARBA00022729"/>
    </source>
</evidence>
<sequence length="564" mass="63561">MKSKKLLAALLASSMVATALVGCGPKDDKKPADGDKAAETSKIDKEQYLNVVLGAEPKTLDPSKATDLYSSQVLVNVMEALTRLEVGQDGKDVIKPGIAKEWKKSDDGLKWTFTLRDAKWSDGKAITADQFVYGIQRTLAKETGSQYAFLLYPIKNANEFNTGKAKAEDVGVKAVDEKTIEFTLTAPCAYFLDLTYFKVMEPQRKDIIEAGGDKYGTEPNTMVFSGPFTIGEWVHNNKIELVKNKEYWDNSNVKLDKATMKIIKEETSRMNELLNGSLDAAGVTKPEWIQKFDETKKFDVKKGYDSSSTYTFYNQKDKYFANAKIRKAFLIAEDRAGKVSTLYKNLAEPATAWCPPAIQIDGKDYREKVAYKPIEDLKNENKDAKALLVEGLKELGLDPDPAKHTFKYLQSGTDANAKMFAEFAQQNYKTALGVNVECDYVEWAIFQKRTDEFDYQVASMAWSADYNDPNTFFDMFMSNAGICPTGWKSDKYDNLIKDAGNTIDPAKRTEIFKQAEKILVYEDAVISPGVWRFKNTYVRKHVKNYMSPTFGALDLKYTYTEGRE</sequence>
<evidence type="ECO:0000313" key="8">
    <source>
        <dbReference type="Proteomes" id="UP001519308"/>
    </source>
</evidence>
<dbReference type="PANTHER" id="PTHR30290">
    <property type="entry name" value="PERIPLASMIC BINDING COMPONENT OF ABC TRANSPORTER"/>
    <property type="match status" value="1"/>
</dbReference>
<gene>
    <name evidence="7" type="ORF">J2Z44_001740</name>
</gene>
<dbReference type="PIRSF" id="PIRSF002741">
    <property type="entry name" value="MppA"/>
    <property type="match status" value="1"/>
</dbReference>
<feature type="signal peptide" evidence="5">
    <location>
        <begin position="1"/>
        <end position="19"/>
    </location>
</feature>
<dbReference type="InterPro" id="IPR039424">
    <property type="entry name" value="SBP_5"/>
</dbReference>
<dbReference type="Pfam" id="PF00496">
    <property type="entry name" value="SBP_bac_5"/>
    <property type="match status" value="1"/>
</dbReference>
<dbReference type="InterPro" id="IPR030678">
    <property type="entry name" value="Peptide/Ni-bd"/>
</dbReference>
<dbReference type="CDD" id="cd08504">
    <property type="entry name" value="PBP2_OppA"/>
    <property type="match status" value="1"/>
</dbReference>
<comment type="caution">
    <text evidence="7">The sequence shown here is derived from an EMBL/GenBank/DDBJ whole genome shotgun (WGS) entry which is preliminary data.</text>
</comment>
<evidence type="ECO:0000256" key="5">
    <source>
        <dbReference type="SAM" id="SignalP"/>
    </source>
</evidence>
<feature type="domain" description="Solute-binding protein family 5" evidence="6">
    <location>
        <begin position="94"/>
        <end position="481"/>
    </location>
</feature>
<evidence type="ECO:0000256" key="2">
    <source>
        <dbReference type="ARBA" id="ARBA00005695"/>
    </source>
</evidence>
<evidence type="ECO:0000313" key="7">
    <source>
        <dbReference type="EMBL" id="MBP2021944.1"/>
    </source>
</evidence>
<dbReference type="Gene3D" id="3.90.76.10">
    <property type="entry name" value="Dipeptide-binding Protein, Domain 1"/>
    <property type="match status" value="1"/>
</dbReference>
<comment type="subcellular location">
    <subcellularLocation>
        <location evidence="1">Cell envelope</location>
    </subcellularLocation>
</comment>
<keyword evidence="4 5" id="KW-0732">Signal</keyword>
<protein>
    <submittedName>
        <fullName evidence="7">Oligopeptide transport system substrate-binding protein</fullName>
    </submittedName>
</protein>
<dbReference type="Proteomes" id="UP001519308">
    <property type="component" value="Unassembled WGS sequence"/>
</dbReference>
<evidence type="ECO:0000259" key="6">
    <source>
        <dbReference type="Pfam" id="PF00496"/>
    </source>
</evidence>
<dbReference type="SUPFAM" id="SSF53850">
    <property type="entry name" value="Periplasmic binding protein-like II"/>
    <property type="match status" value="1"/>
</dbReference>
<reference evidence="7 8" key="1">
    <citation type="submission" date="2021-03" db="EMBL/GenBank/DDBJ databases">
        <title>Genomic Encyclopedia of Type Strains, Phase IV (KMG-IV): sequencing the most valuable type-strain genomes for metagenomic binning, comparative biology and taxonomic classification.</title>
        <authorList>
            <person name="Goeker M."/>
        </authorList>
    </citation>
    <scope>NUCLEOTIDE SEQUENCE [LARGE SCALE GENOMIC DNA]</scope>
    <source>
        <strain evidence="7 8">DSM 28650</strain>
    </source>
</reference>
<dbReference type="PANTHER" id="PTHR30290:SF10">
    <property type="entry name" value="PERIPLASMIC OLIGOPEPTIDE-BINDING PROTEIN-RELATED"/>
    <property type="match status" value="1"/>
</dbReference>
<dbReference type="Gene3D" id="3.40.190.10">
    <property type="entry name" value="Periplasmic binding protein-like II"/>
    <property type="match status" value="1"/>
</dbReference>
<evidence type="ECO:0000256" key="1">
    <source>
        <dbReference type="ARBA" id="ARBA00004196"/>
    </source>
</evidence>
<evidence type="ECO:0000256" key="3">
    <source>
        <dbReference type="ARBA" id="ARBA00022448"/>
    </source>
</evidence>
<keyword evidence="3" id="KW-0813">Transport</keyword>
<keyword evidence="8" id="KW-1185">Reference proteome</keyword>
<name>A0ABS4K2D9_9CLOT</name>
<proteinExistence type="inferred from homology"/>
<dbReference type="EMBL" id="JAGGLL010000011">
    <property type="protein sequence ID" value="MBP2021944.1"/>
    <property type="molecule type" value="Genomic_DNA"/>
</dbReference>
<feature type="chain" id="PRO_5046267569" evidence="5">
    <location>
        <begin position="20"/>
        <end position="564"/>
    </location>
</feature>
<dbReference type="RefSeq" id="WP_021281390.1">
    <property type="nucleotide sequence ID" value="NZ_JAGGLL010000011.1"/>
</dbReference>
<comment type="similarity">
    <text evidence="2">Belongs to the bacterial solute-binding protein 5 family.</text>
</comment>
<dbReference type="PROSITE" id="PS51257">
    <property type="entry name" value="PROKAR_LIPOPROTEIN"/>
    <property type="match status" value="1"/>
</dbReference>
<accession>A0ABS4K2D9</accession>